<evidence type="ECO:0000256" key="4">
    <source>
        <dbReference type="ARBA" id="ARBA00022989"/>
    </source>
</evidence>
<dbReference type="PANTHER" id="PTHR33885:SF3">
    <property type="entry name" value="PHAGE SHOCK PROTEIN C"/>
    <property type="match status" value="1"/>
</dbReference>
<reference evidence="8 9" key="1">
    <citation type="submission" date="2022-03" db="EMBL/GenBank/DDBJ databases">
        <title>Genomic Encyclopedia of Type Strains, Phase III (KMG-III): the genomes of soil and plant-associated and newly described type strains.</title>
        <authorList>
            <person name="Whitman W."/>
        </authorList>
    </citation>
    <scope>NUCLEOTIDE SEQUENCE [LARGE SCALE GENOMIC DNA]</scope>
    <source>
        <strain evidence="8 9">BSker1</strain>
    </source>
</reference>
<dbReference type="InterPro" id="IPR007168">
    <property type="entry name" value="Phageshock_PspC_N"/>
</dbReference>
<evidence type="ECO:0000256" key="2">
    <source>
        <dbReference type="ARBA" id="ARBA00022475"/>
    </source>
</evidence>
<keyword evidence="9" id="KW-1185">Reference proteome</keyword>
<protein>
    <submittedName>
        <fullName evidence="8">Phage shock protein C</fullName>
    </submittedName>
</protein>
<dbReference type="Proteomes" id="UP001523550">
    <property type="component" value="Unassembled WGS sequence"/>
</dbReference>
<evidence type="ECO:0000313" key="9">
    <source>
        <dbReference type="Proteomes" id="UP001523550"/>
    </source>
</evidence>
<keyword evidence="3 6" id="KW-0812">Transmembrane</keyword>
<gene>
    <name evidence="8" type="ORF">J2T60_002297</name>
</gene>
<accession>A0ABT1GAF8</accession>
<keyword evidence="2" id="KW-1003">Cell membrane</keyword>
<dbReference type="RefSeq" id="WP_253450154.1">
    <property type="nucleotide sequence ID" value="NZ_JALJYF010000002.1"/>
</dbReference>
<evidence type="ECO:0000256" key="1">
    <source>
        <dbReference type="ARBA" id="ARBA00004162"/>
    </source>
</evidence>
<dbReference type="EMBL" id="JALJYF010000002">
    <property type="protein sequence ID" value="MCP1728297.1"/>
    <property type="molecule type" value="Genomic_DNA"/>
</dbReference>
<feature type="domain" description="Phage shock protein PspC N-terminal" evidence="7">
    <location>
        <begin position="13"/>
        <end position="70"/>
    </location>
</feature>
<feature type="transmembrane region" description="Helical" evidence="6">
    <location>
        <begin position="43"/>
        <end position="68"/>
    </location>
</feature>
<dbReference type="InterPro" id="IPR014320">
    <property type="entry name" value="Phageshock_PspC"/>
</dbReference>
<dbReference type="PANTHER" id="PTHR33885">
    <property type="entry name" value="PHAGE SHOCK PROTEIN C"/>
    <property type="match status" value="1"/>
</dbReference>
<proteinExistence type="predicted"/>
<sequence length="133" mass="15594">MTRINNIHGDGPQRLYRDPYNGWLAGVCAGIADYLSVNPAGIRLITVVLALFFMPFVITAYIVLALVLSKRPPRLYRGEEDERFWRSMRASPASTFDSVRGRFRDMERRLQKMERYVTSGRYNLDREFRDLER</sequence>
<keyword evidence="5 6" id="KW-0472">Membrane</keyword>
<dbReference type="Pfam" id="PF04024">
    <property type="entry name" value="PspC"/>
    <property type="match status" value="1"/>
</dbReference>
<organism evidence="8 9">
    <name type="scientific">Natronospira proteinivora</name>
    <dbReference type="NCBI Taxonomy" id="1807133"/>
    <lineage>
        <taxon>Bacteria</taxon>
        <taxon>Pseudomonadati</taxon>
        <taxon>Pseudomonadota</taxon>
        <taxon>Gammaproteobacteria</taxon>
        <taxon>Natronospirales</taxon>
        <taxon>Natronospiraceae</taxon>
        <taxon>Natronospira</taxon>
    </lineage>
</organism>
<dbReference type="NCBIfam" id="TIGR02978">
    <property type="entry name" value="phageshock_pspC"/>
    <property type="match status" value="1"/>
</dbReference>
<evidence type="ECO:0000313" key="8">
    <source>
        <dbReference type="EMBL" id="MCP1728297.1"/>
    </source>
</evidence>
<dbReference type="InterPro" id="IPR052027">
    <property type="entry name" value="PspC"/>
</dbReference>
<evidence type="ECO:0000259" key="7">
    <source>
        <dbReference type="Pfam" id="PF04024"/>
    </source>
</evidence>
<feature type="transmembrane region" description="Helical" evidence="6">
    <location>
        <begin position="20"/>
        <end position="37"/>
    </location>
</feature>
<comment type="subcellular location">
    <subcellularLocation>
        <location evidence="1">Cell membrane</location>
        <topology evidence="1">Single-pass membrane protein</topology>
    </subcellularLocation>
</comment>
<name>A0ABT1GAF8_9GAMM</name>
<evidence type="ECO:0000256" key="5">
    <source>
        <dbReference type="ARBA" id="ARBA00023136"/>
    </source>
</evidence>
<comment type="caution">
    <text evidence="8">The sequence shown here is derived from an EMBL/GenBank/DDBJ whole genome shotgun (WGS) entry which is preliminary data.</text>
</comment>
<evidence type="ECO:0000256" key="6">
    <source>
        <dbReference type="SAM" id="Phobius"/>
    </source>
</evidence>
<evidence type="ECO:0000256" key="3">
    <source>
        <dbReference type="ARBA" id="ARBA00022692"/>
    </source>
</evidence>
<keyword evidence="4 6" id="KW-1133">Transmembrane helix</keyword>